<keyword evidence="2" id="KW-1185">Reference proteome</keyword>
<accession>A0ACC0ZS27</accession>
<organism evidence="1 2">
    <name type="scientific">Pistacia integerrima</name>
    <dbReference type="NCBI Taxonomy" id="434235"/>
    <lineage>
        <taxon>Eukaryota</taxon>
        <taxon>Viridiplantae</taxon>
        <taxon>Streptophyta</taxon>
        <taxon>Embryophyta</taxon>
        <taxon>Tracheophyta</taxon>
        <taxon>Spermatophyta</taxon>
        <taxon>Magnoliopsida</taxon>
        <taxon>eudicotyledons</taxon>
        <taxon>Gunneridae</taxon>
        <taxon>Pentapetalae</taxon>
        <taxon>rosids</taxon>
        <taxon>malvids</taxon>
        <taxon>Sapindales</taxon>
        <taxon>Anacardiaceae</taxon>
        <taxon>Pistacia</taxon>
    </lineage>
</organism>
<protein>
    <submittedName>
        <fullName evidence="1">Uncharacterized protein</fullName>
    </submittedName>
</protein>
<dbReference type="Proteomes" id="UP001163603">
    <property type="component" value="Chromosome 1"/>
</dbReference>
<sequence>MKKPIYRTKDEELAQIFSSKVLPRLRRLEFFGIIMAAIVLLVVILGVLALTVFRFKVPDIKLRAVTIDNYSNLSGTLTRFNLTLREEIVLKNQNFGEFKYDKSEAILSYGGKTIGEEEISSGCIELTYTKLVVVLIEPKFEGLGSNQNLGGGTNSGILTFNSYIKLSGKVNLMMISIKKRTREMNCTLKISLVRQAIQDYYCH</sequence>
<evidence type="ECO:0000313" key="2">
    <source>
        <dbReference type="Proteomes" id="UP001163603"/>
    </source>
</evidence>
<comment type="caution">
    <text evidence="1">The sequence shown here is derived from an EMBL/GenBank/DDBJ whole genome shotgun (WGS) entry which is preliminary data.</text>
</comment>
<gene>
    <name evidence="1" type="ORF">Pint_00501</name>
</gene>
<reference evidence="2" key="1">
    <citation type="journal article" date="2023" name="G3 (Bethesda)">
        <title>Genome assembly and association tests identify interacting loci associated with vigor, precocity, and sex in interspecific pistachio rootstocks.</title>
        <authorList>
            <person name="Palmer W."/>
            <person name="Jacygrad E."/>
            <person name="Sagayaradj S."/>
            <person name="Cavanaugh K."/>
            <person name="Han R."/>
            <person name="Bertier L."/>
            <person name="Beede B."/>
            <person name="Kafkas S."/>
            <person name="Golino D."/>
            <person name="Preece J."/>
            <person name="Michelmore R."/>
        </authorList>
    </citation>
    <scope>NUCLEOTIDE SEQUENCE [LARGE SCALE GENOMIC DNA]</scope>
</reference>
<dbReference type="EMBL" id="CM047736">
    <property type="protein sequence ID" value="KAJ0054649.1"/>
    <property type="molecule type" value="Genomic_DNA"/>
</dbReference>
<evidence type="ECO:0000313" key="1">
    <source>
        <dbReference type="EMBL" id="KAJ0054649.1"/>
    </source>
</evidence>
<proteinExistence type="predicted"/>
<name>A0ACC0ZS27_9ROSI</name>